<feature type="region of interest" description="Disordered" evidence="1">
    <location>
        <begin position="262"/>
        <end position="284"/>
    </location>
</feature>
<gene>
    <name evidence="2" type="ORF">CYMTET_16570</name>
</gene>
<accession>A0AAE0GCB1</accession>
<reference evidence="2 3" key="1">
    <citation type="journal article" date="2015" name="Genome Biol. Evol.">
        <title>Comparative Genomics of a Bacterivorous Green Alga Reveals Evolutionary Causalities and Consequences of Phago-Mixotrophic Mode of Nutrition.</title>
        <authorList>
            <person name="Burns J.A."/>
            <person name="Paasch A."/>
            <person name="Narechania A."/>
            <person name="Kim E."/>
        </authorList>
    </citation>
    <scope>NUCLEOTIDE SEQUENCE [LARGE SCALE GENOMIC DNA]</scope>
    <source>
        <strain evidence="2 3">PLY_AMNH</strain>
    </source>
</reference>
<protein>
    <submittedName>
        <fullName evidence="2">Uncharacterized protein</fullName>
    </submittedName>
</protein>
<name>A0AAE0GCB1_9CHLO</name>
<organism evidence="2 3">
    <name type="scientific">Cymbomonas tetramitiformis</name>
    <dbReference type="NCBI Taxonomy" id="36881"/>
    <lineage>
        <taxon>Eukaryota</taxon>
        <taxon>Viridiplantae</taxon>
        <taxon>Chlorophyta</taxon>
        <taxon>Pyramimonadophyceae</taxon>
        <taxon>Pyramimonadales</taxon>
        <taxon>Pyramimonadaceae</taxon>
        <taxon>Cymbomonas</taxon>
    </lineage>
</organism>
<comment type="caution">
    <text evidence="2">The sequence shown here is derived from an EMBL/GenBank/DDBJ whole genome shotgun (WGS) entry which is preliminary data.</text>
</comment>
<keyword evidence="3" id="KW-1185">Reference proteome</keyword>
<feature type="region of interest" description="Disordered" evidence="1">
    <location>
        <begin position="578"/>
        <end position="645"/>
    </location>
</feature>
<feature type="region of interest" description="Disordered" evidence="1">
    <location>
        <begin position="96"/>
        <end position="130"/>
    </location>
</feature>
<evidence type="ECO:0000313" key="2">
    <source>
        <dbReference type="EMBL" id="KAK3275288.1"/>
    </source>
</evidence>
<evidence type="ECO:0000256" key="1">
    <source>
        <dbReference type="SAM" id="MobiDB-lite"/>
    </source>
</evidence>
<dbReference type="EMBL" id="LGRX02007312">
    <property type="protein sequence ID" value="KAK3275288.1"/>
    <property type="molecule type" value="Genomic_DNA"/>
</dbReference>
<feature type="region of interest" description="Disordered" evidence="1">
    <location>
        <begin position="784"/>
        <end position="814"/>
    </location>
</feature>
<feature type="non-terminal residue" evidence="2">
    <location>
        <position position="848"/>
    </location>
</feature>
<feature type="compositionally biased region" description="Low complexity" evidence="1">
    <location>
        <begin position="117"/>
        <end position="129"/>
    </location>
</feature>
<evidence type="ECO:0000313" key="3">
    <source>
        <dbReference type="Proteomes" id="UP001190700"/>
    </source>
</evidence>
<sequence>MVKYLSRLSQSLPRFGLQGRRGRDDWSPGSTQVADTESQLNSLAETRWAQICAEALEELEQAAVEPPTPPNDAALGVAEEAPSLLSWLLPRMTATSSSTLESRAGNGRGVCDTSLNASEAPMASPAPASGEVEVAAEQLWGRLRSEALAELAQEASSSSRWSLAKLPRWLGGASSTQANAAPVEPVEAVGQKEPVEAAGQKEPVEAVGQEPVELVGQKEAVEVAEHKELLESMEVAAPGDEGGSRPSGARAQGGSALAVQMQRGSGGSARLRESHSSLEQSGASPEQAMALAEGGVATLMGASRRVAGLLGGLMAWGGLMRMTGEMWGGPRVELTHAGPLRARGAILAAMTTYNRLHGSIRHLISFRAHRARLLAVPELTALGRVGGSGVVPNVGLVVKRWLEWRRLGSGDMARAARGAGMNRLQAHGSSAPAAMFLAEEGVANFMGVSMRVTQLLEGAVFVGTEELVGRLAGRRGAGGGGIEHTLGGGEMARASWGVEVNQLQRCYAPQQLMQAANGVKRAGEKVAGAFVSLGTGAALGGPAGIAAALVGQAVCVGSSVIKGIRNKHEEPAGNLAEGSMAAASGASPASTSSLTPRGKKFGSSPSLFPSSEVAEAPRERCASDPSVLEPAKTQPRPRSAPGSQVAWKGSLSAGLGGALIAGPHGAALGILAHHLYKASEAEIHAFVRNKLMPKEHGLVLDEIGRLSQQFSEAAGLQQHKHPASFPPQPASPITPGTGEYRELMGAKRMGTLGDAMFFFQHACAAYGYRSLLANGWAPPDLAAAGTGNSSPSSGDRAPSMTRMRRASSHESMVNAEGTGNFMRWEWEAVMGEAKPSPAVERAAIAHHT</sequence>
<feature type="compositionally biased region" description="Low complexity" evidence="1">
    <location>
        <begin position="578"/>
        <end position="596"/>
    </location>
</feature>
<dbReference type="AlphaFoldDB" id="A0AAE0GCB1"/>
<proteinExistence type="predicted"/>
<dbReference type="Proteomes" id="UP001190700">
    <property type="component" value="Unassembled WGS sequence"/>
</dbReference>